<dbReference type="PANTHER" id="PTHR30151:SF7">
    <property type="entry name" value="NITRATE IMPORT PERMEASE PROTEIN NRTB"/>
    <property type="match status" value="1"/>
</dbReference>
<feature type="transmembrane region" description="Helical" evidence="7">
    <location>
        <begin position="267"/>
        <end position="289"/>
    </location>
</feature>
<evidence type="ECO:0000256" key="7">
    <source>
        <dbReference type="RuleBase" id="RU363032"/>
    </source>
</evidence>
<dbReference type="EMBL" id="JAVKGT010000019">
    <property type="protein sequence ID" value="MDR5712121.1"/>
    <property type="molecule type" value="Genomic_DNA"/>
</dbReference>
<name>A0ABU1FVD8_9MICC</name>
<evidence type="ECO:0000256" key="8">
    <source>
        <dbReference type="SAM" id="MobiDB-lite"/>
    </source>
</evidence>
<keyword evidence="6 7" id="KW-0472">Membrane</keyword>
<feature type="transmembrane region" description="Helical" evidence="7">
    <location>
        <begin position="226"/>
        <end position="247"/>
    </location>
</feature>
<proteinExistence type="inferred from homology"/>
<comment type="subcellular location">
    <subcellularLocation>
        <location evidence="1 7">Cell membrane</location>
        <topology evidence="1 7">Multi-pass membrane protein</topology>
    </subcellularLocation>
</comment>
<organism evidence="10 11">
    <name type="scientific">Nesterenkonia flava</name>
    <dbReference type="NCBI Taxonomy" id="469799"/>
    <lineage>
        <taxon>Bacteria</taxon>
        <taxon>Bacillati</taxon>
        <taxon>Actinomycetota</taxon>
        <taxon>Actinomycetes</taxon>
        <taxon>Micrococcales</taxon>
        <taxon>Micrococcaceae</taxon>
        <taxon>Nesterenkonia</taxon>
    </lineage>
</organism>
<feature type="transmembrane region" description="Helical" evidence="7">
    <location>
        <begin position="111"/>
        <end position="130"/>
    </location>
</feature>
<dbReference type="Gene3D" id="1.10.3720.10">
    <property type="entry name" value="MetI-like"/>
    <property type="match status" value="1"/>
</dbReference>
<dbReference type="PROSITE" id="PS50928">
    <property type="entry name" value="ABC_TM1"/>
    <property type="match status" value="1"/>
</dbReference>
<evidence type="ECO:0000256" key="5">
    <source>
        <dbReference type="ARBA" id="ARBA00022989"/>
    </source>
</evidence>
<dbReference type="RefSeq" id="WP_310537501.1">
    <property type="nucleotide sequence ID" value="NZ_BAAAOC010000087.1"/>
</dbReference>
<evidence type="ECO:0000256" key="6">
    <source>
        <dbReference type="ARBA" id="ARBA00023136"/>
    </source>
</evidence>
<protein>
    <submittedName>
        <fullName evidence="10">ABC transporter permease</fullName>
    </submittedName>
</protein>
<comment type="caution">
    <text evidence="10">The sequence shown here is derived from an EMBL/GenBank/DDBJ whole genome shotgun (WGS) entry which is preliminary data.</text>
</comment>
<feature type="transmembrane region" description="Helical" evidence="7">
    <location>
        <begin position="142"/>
        <end position="160"/>
    </location>
</feature>
<feature type="transmembrane region" description="Helical" evidence="7">
    <location>
        <begin position="42"/>
        <end position="65"/>
    </location>
</feature>
<dbReference type="InterPro" id="IPR000515">
    <property type="entry name" value="MetI-like"/>
</dbReference>
<evidence type="ECO:0000256" key="3">
    <source>
        <dbReference type="ARBA" id="ARBA00022475"/>
    </source>
</evidence>
<gene>
    <name evidence="10" type="ORF">RH857_08255</name>
</gene>
<evidence type="ECO:0000313" key="11">
    <source>
        <dbReference type="Proteomes" id="UP001260872"/>
    </source>
</evidence>
<keyword evidence="11" id="KW-1185">Reference proteome</keyword>
<evidence type="ECO:0000256" key="2">
    <source>
        <dbReference type="ARBA" id="ARBA00022448"/>
    </source>
</evidence>
<evidence type="ECO:0000256" key="1">
    <source>
        <dbReference type="ARBA" id="ARBA00004651"/>
    </source>
</evidence>
<dbReference type="CDD" id="cd06261">
    <property type="entry name" value="TM_PBP2"/>
    <property type="match status" value="1"/>
</dbReference>
<sequence>MTPTALKEPETLTTTAGSGRAAPPASSGAETPPAPKKESLGLTYASAAGWGAVGFTVLVMVWGLFAPDRLPGPFDVGARLLEDLSDPFYSATNEHGIAVLLGASLGRVLEGFALAAVVGIPLGLAMGTSLRWWNAANPVVQLLRPVSPLAWFPIFAVIFMNSEQASIWVIFVTALWPIAINTAAGAAEIPEDQKKVAKVFKFGRAAYIRHVLLPNTLSAIVTGMRLAFGMAWLVIVAVEMLGTATGIGNDTWNAYNGSRFDQMMANIVWIGLIGLLVDFLFLKAVGFLTKKENRA</sequence>
<evidence type="ECO:0000259" key="9">
    <source>
        <dbReference type="PROSITE" id="PS50928"/>
    </source>
</evidence>
<dbReference type="PANTHER" id="PTHR30151">
    <property type="entry name" value="ALKANE SULFONATE ABC TRANSPORTER-RELATED, MEMBRANE SUBUNIT"/>
    <property type="match status" value="1"/>
</dbReference>
<accession>A0ABU1FVD8</accession>
<keyword evidence="2 7" id="KW-0813">Transport</keyword>
<dbReference type="Proteomes" id="UP001260872">
    <property type="component" value="Unassembled WGS sequence"/>
</dbReference>
<keyword evidence="3" id="KW-1003">Cell membrane</keyword>
<dbReference type="Pfam" id="PF00528">
    <property type="entry name" value="BPD_transp_1"/>
    <property type="match status" value="1"/>
</dbReference>
<comment type="similarity">
    <text evidence="7">Belongs to the binding-protein-dependent transport system permease family.</text>
</comment>
<keyword evidence="5 7" id="KW-1133">Transmembrane helix</keyword>
<reference evidence="11" key="1">
    <citation type="submission" date="2023-07" db="EMBL/GenBank/DDBJ databases">
        <title>Description of three actinobacteria isolated from air of manufacturing shop in a pharmaceutical factory.</title>
        <authorList>
            <person name="Zhang D.-F."/>
        </authorList>
    </citation>
    <scope>NUCLEOTIDE SEQUENCE [LARGE SCALE GENOMIC DNA]</scope>
    <source>
        <strain evidence="11">CCTCC AB 207010</strain>
    </source>
</reference>
<feature type="region of interest" description="Disordered" evidence="8">
    <location>
        <begin position="1"/>
        <end position="36"/>
    </location>
</feature>
<evidence type="ECO:0000313" key="10">
    <source>
        <dbReference type="EMBL" id="MDR5712121.1"/>
    </source>
</evidence>
<keyword evidence="4 7" id="KW-0812">Transmembrane</keyword>
<feature type="domain" description="ABC transmembrane type-1" evidence="9">
    <location>
        <begin position="101"/>
        <end position="281"/>
    </location>
</feature>
<evidence type="ECO:0000256" key="4">
    <source>
        <dbReference type="ARBA" id="ARBA00022692"/>
    </source>
</evidence>
<feature type="transmembrane region" description="Helical" evidence="7">
    <location>
        <begin position="166"/>
        <end position="187"/>
    </location>
</feature>
<feature type="compositionally biased region" description="Low complexity" evidence="8">
    <location>
        <begin position="13"/>
        <end position="29"/>
    </location>
</feature>
<dbReference type="InterPro" id="IPR035906">
    <property type="entry name" value="MetI-like_sf"/>
</dbReference>
<dbReference type="SUPFAM" id="SSF161098">
    <property type="entry name" value="MetI-like"/>
    <property type="match status" value="1"/>
</dbReference>